<keyword evidence="6" id="KW-1185">Reference proteome</keyword>
<name>A0ABZ3J5K0_SPOA4</name>
<dbReference type="InterPro" id="IPR036388">
    <property type="entry name" value="WH-like_DNA-bd_sf"/>
</dbReference>
<protein>
    <submittedName>
        <fullName evidence="5">HTH-type transcriptional repressor YtrA</fullName>
    </submittedName>
</protein>
<accession>A0ABZ3J5K0</accession>
<organism evidence="5 6">
    <name type="scientific">Sporomusa acidovorans (strain ATCC 49682 / DSM 3132 / Mol)</name>
    <dbReference type="NCBI Taxonomy" id="1123286"/>
    <lineage>
        <taxon>Bacteria</taxon>
        <taxon>Bacillati</taxon>
        <taxon>Bacillota</taxon>
        <taxon>Negativicutes</taxon>
        <taxon>Selenomonadales</taxon>
        <taxon>Sporomusaceae</taxon>
        <taxon>Sporomusa</taxon>
    </lineage>
</organism>
<dbReference type="EMBL" id="CP155571">
    <property type="protein sequence ID" value="XFO73643.1"/>
    <property type="molecule type" value="Genomic_DNA"/>
</dbReference>
<dbReference type="Proteomes" id="UP000216052">
    <property type="component" value="Chromosome"/>
</dbReference>
<feature type="domain" description="HTH gntR-type" evidence="4">
    <location>
        <begin position="11"/>
        <end position="79"/>
    </location>
</feature>
<dbReference type="PANTHER" id="PTHR38445">
    <property type="entry name" value="HTH-TYPE TRANSCRIPTIONAL REPRESSOR YTRA"/>
    <property type="match status" value="1"/>
</dbReference>
<dbReference type="Gene3D" id="1.10.10.10">
    <property type="entry name" value="Winged helix-like DNA-binding domain superfamily/Winged helix DNA-binding domain"/>
    <property type="match status" value="1"/>
</dbReference>
<dbReference type="PROSITE" id="PS50949">
    <property type="entry name" value="HTH_GNTR"/>
    <property type="match status" value="1"/>
</dbReference>
<dbReference type="PANTHER" id="PTHR38445:SF9">
    <property type="entry name" value="HTH-TYPE TRANSCRIPTIONAL REPRESSOR YTRA"/>
    <property type="match status" value="1"/>
</dbReference>
<dbReference type="CDD" id="cd07377">
    <property type="entry name" value="WHTH_GntR"/>
    <property type="match status" value="1"/>
</dbReference>
<dbReference type="InterPro" id="IPR036390">
    <property type="entry name" value="WH_DNA-bd_sf"/>
</dbReference>
<sequence>MLPAIDPKSGVPLYIQLQEEIKALIVKGAYPPGEQLPTVRQLAVDLRINSNTVARAYSELEREGIISTHQGRGTFVCGLPEIVKSEVKEQQLDGLLERLLADAYVLGYQAQEVLSRLEQKIKRISE</sequence>
<dbReference type="SUPFAM" id="SSF46785">
    <property type="entry name" value="Winged helix' DNA-binding domain"/>
    <property type="match status" value="1"/>
</dbReference>
<dbReference type="Pfam" id="PF00392">
    <property type="entry name" value="GntR"/>
    <property type="match status" value="1"/>
</dbReference>
<evidence type="ECO:0000313" key="6">
    <source>
        <dbReference type="Proteomes" id="UP000216052"/>
    </source>
</evidence>
<evidence type="ECO:0000259" key="4">
    <source>
        <dbReference type="PROSITE" id="PS50949"/>
    </source>
</evidence>
<dbReference type="InterPro" id="IPR000524">
    <property type="entry name" value="Tscrpt_reg_HTH_GntR"/>
</dbReference>
<keyword evidence="2" id="KW-0238">DNA-binding</keyword>
<evidence type="ECO:0000256" key="2">
    <source>
        <dbReference type="ARBA" id="ARBA00023125"/>
    </source>
</evidence>
<keyword evidence="3" id="KW-0804">Transcription</keyword>
<reference evidence="5" key="1">
    <citation type="submission" date="2024-05" db="EMBL/GenBank/DDBJ databases">
        <title>Isolation and characterization of Sporomusa carbonis sp. nov., a carboxydotrophic hydrogenogen in the genus of Sporomusa isolated from a charcoal burning pile.</title>
        <authorList>
            <person name="Boeer T."/>
            <person name="Rosenbaum F."/>
            <person name="Eysell L."/>
            <person name="Mueller V."/>
            <person name="Daniel R."/>
            <person name="Poehlein A."/>
        </authorList>
    </citation>
    <scope>NUCLEOTIDE SEQUENCE [LARGE SCALE GENOMIC DNA]</scope>
    <source>
        <strain evidence="5">DSM 3132</strain>
    </source>
</reference>
<evidence type="ECO:0000256" key="1">
    <source>
        <dbReference type="ARBA" id="ARBA00023015"/>
    </source>
</evidence>
<gene>
    <name evidence="5" type="primary">ytrA</name>
    <name evidence="5" type="ORF">SPACI_037500</name>
</gene>
<proteinExistence type="predicted"/>
<keyword evidence="1" id="KW-0805">Transcription regulation</keyword>
<evidence type="ECO:0000313" key="5">
    <source>
        <dbReference type="EMBL" id="XFO73643.1"/>
    </source>
</evidence>
<dbReference type="SMART" id="SM00345">
    <property type="entry name" value="HTH_GNTR"/>
    <property type="match status" value="1"/>
</dbReference>
<evidence type="ECO:0000256" key="3">
    <source>
        <dbReference type="ARBA" id="ARBA00023163"/>
    </source>
</evidence>
<dbReference type="RefSeq" id="WP_093795709.1">
    <property type="nucleotide sequence ID" value="NZ_CP155571.1"/>
</dbReference>